<dbReference type="GO" id="GO:0046872">
    <property type="term" value="F:metal ion binding"/>
    <property type="evidence" value="ECO:0007669"/>
    <property type="project" value="UniProtKB-KW"/>
</dbReference>
<evidence type="ECO:0000256" key="1">
    <source>
        <dbReference type="ARBA" id="ARBA00010587"/>
    </source>
</evidence>
<keyword evidence="6" id="KW-1185">Reference proteome</keyword>
<evidence type="ECO:0000313" key="5">
    <source>
        <dbReference type="EMBL" id="WWQ59436.1"/>
    </source>
</evidence>
<dbReference type="InterPro" id="IPR035938">
    <property type="entry name" value="Hemerythrin-like_sf"/>
</dbReference>
<feature type="domain" description="Hemerythrin-like" evidence="4">
    <location>
        <begin position="8"/>
        <end position="117"/>
    </location>
</feature>
<dbReference type="Pfam" id="PF01814">
    <property type="entry name" value="Hemerythrin"/>
    <property type="match status" value="1"/>
</dbReference>
<dbReference type="RefSeq" id="WP_338598592.1">
    <property type="nucleotide sequence ID" value="NZ_CP146016.1"/>
</dbReference>
<dbReference type="Gene3D" id="1.20.120.520">
    <property type="entry name" value="nmb1532 protein domain like"/>
    <property type="match status" value="1"/>
</dbReference>
<evidence type="ECO:0000256" key="3">
    <source>
        <dbReference type="ARBA" id="ARBA00023004"/>
    </source>
</evidence>
<dbReference type="InterPro" id="IPR012312">
    <property type="entry name" value="Hemerythrin-like"/>
</dbReference>
<proteinExistence type="inferred from homology"/>
<keyword evidence="2" id="KW-0479">Metal-binding</keyword>
<organism evidence="5 6">
    <name type="scientific">Sulfolobus tengchongensis</name>
    <dbReference type="NCBI Taxonomy" id="207809"/>
    <lineage>
        <taxon>Archaea</taxon>
        <taxon>Thermoproteota</taxon>
        <taxon>Thermoprotei</taxon>
        <taxon>Sulfolobales</taxon>
        <taxon>Sulfolobaceae</taxon>
        <taxon>Sulfolobus</taxon>
    </lineage>
</organism>
<comment type="similarity">
    <text evidence="1">Belongs to the hemerythrin family.</text>
</comment>
<evidence type="ECO:0000256" key="2">
    <source>
        <dbReference type="ARBA" id="ARBA00022723"/>
    </source>
</evidence>
<gene>
    <name evidence="5" type="ORF">V6M85_07970</name>
</gene>
<evidence type="ECO:0000313" key="6">
    <source>
        <dbReference type="Proteomes" id="UP001432202"/>
    </source>
</evidence>
<keyword evidence="3" id="KW-0408">Iron</keyword>
<accession>A0AAX4KYW4</accession>
<dbReference type="Proteomes" id="UP001432202">
    <property type="component" value="Chromosome"/>
</dbReference>
<dbReference type="AlphaFoldDB" id="A0AAX4KYW4"/>
<evidence type="ECO:0000259" key="4">
    <source>
        <dbReference type="Pfam" id="PF01814"/>
    </source>
</evidence>
<dbReference type="SUPFAM" id="SSF47188">
    <property type="entry name" value="Hemerythrin-like"/>
    <property type="match status" value="1"/>
</dbReference>
<name>A0AAX4KYW4_9CREN</name>
<protein>
    <submittedName>
        <fullName evidence="5">Hemerythrin domain-containing protein</fullName>
    </submittedName>
</protein>
<sequence>MSYNEFAKNFRDEHRRIRDTILELSLAINEGRINEARELLVRLDQLTGPHFRYEEEAMYPALVKFLGKKNVEKLFKEHDGAIETANTLKNLLSKDKLNNEEKEKAVDLTLGLLPHVTDCEGLTLFVEKMPDHQVKNILESREKAMKENLPLTKWSTTIRKRPQL</sequence>
<dbReference type="EMBL" id="CP146016">
    <property type="protein sequence ID" value="WWQ59436.1"/>
    <property type="molecule type" value="Genomic_DNA"/>
</dbReference>
<reference evidence="5 6" key="1">
    <citation type="submission" date="2024-02" db="EMBL/GenBank/DDBJ databases">
        <title>STSV induces naive adaptation in Sulfolobus.</title>
        <authorList>
            <person name="Xiang X."/>
            <person name="Song M."/>
        </authorList>
    </citation>
    <scope>NUCLEOTIDE SEQUENCE [LARGE SCALE GENOMIC DNA]</scope>
    <source>
        <strain evidence="5 6">RT2</strain>
    </source>
</reference>
<dbReference type="GeneID" id="89336696"/>